<name>A0ABT4QH03_9BACL</name>
<protein>
    <recommendedName>
        <fullName evidence="3">Inositol monophosphatase</fullName>
    </recommendedName>
</protein>
<reference evidence="1 2" key="1">
    <citation type="submission" date="2022-12" db="EMBL/GenBank/DDBJ databases">
        <title>Draft genome sequence of Paenibacillus sp. dW9.</title>
        <authorList>
            <person name="Choi E.-W."/>
            <person name="Kim D.-U."/>
        </authorList>
    </citation>
    <scope>NUCLEOTIDE SEQUENCE [LARGE SCALE GENOMIC DNA]</scope>
    <source>
        <strain evidence="2">dW9</strain>
    </source>
</reference>
<evidence type="ECO:0008006" key="3">
    <source>
        <dbReference type="Google" id="ProtNLM"/>
    </source>
</evidence>
<organism evidence="1 2">
    <name type="scientific">Paenibacillus gyeongsangnamensis</name>
    <dbReference type="NCBI Taxonomy" id="3388067"/>
    <lineage>
        <taxon>Bacteria</taxon>
        <taxon>Bacillati</taxon>
        <taxon>Bacillota</taxon>
        <taxon>Bacilli</taxon>
        <taxon>Bacillales</taxon>
        <taxon>Paenibacillaceae</taxon>
        <taxon>Paenibacillus</taxon>
    </lineage>
</organism>
<dbReference type="SUPFAM" id="SSF56655">
    <property type="entry name" value="Carbohydrate phosphatase"/>
    <property type="match status" value="1"/>
</dbReference>
<dbReference type="EMBL" id="JAQAGZ010000022">
    <property type="protein sequence ID" value="MCZ8516177.1"/>
    <property type="molecule type" value="Genomic_DNA"/>
</dbReference>
<sequence length="61" mass="6571">MTPCLEFGSDMYDLLADALIVREARAKVTGMDCRDFTWGSSGIVPANDQLHAGILAALRVS</sequence>
<dbReference type="RefSeq" id="WP_269884710.1">
    <property type="nucleotide sequence ID" value="NZ_JAQAGZ010000022.1"/>
</dbReference>
<dbReference type="Proteomes" id="UP001527882">
    <property type="component" value="Unassembled WGS sequence"/>
</dbReference>
<comment type="caution">
    <text evidence="1">The sequence shown here is derived from an EMBL/GenBank/DDBJ whole genome shotgun (WGS) entry which is preliminary data.</text>
</comment>
<evidence type="ECO:0000313" key="1">
    <source>
        <dbReference type="EMBL" id="MCZ8516177.1"/>
    </source>
</evidence>
<proteinExistence type="predicted"/>
<gene>
    <name evidence="1" type="ORF">O9H85_28050</name>
</gene>
<dbReference type="Gene3D" id="3.40.190.80">
    <property type="match status" value="1"/>
</dbReference>
<accession>A0ABT4QH03</accession>
<evidence type="ECO:0000313" key="2">
    <source>
        <dbReference type="Proteomes" id="UP001527882"/>
    </source>
</evidence>
<keyword evidence="2" id="KW-1185">Reference proteome</keyword>